<dbReference type="EMBL" id="JASPKY010000053">
    <property type="protein sequence ID" value="KAK9745026.1"/>
    <property type="molecule type" value="Genomic_DNA"/>
</dbReference>
<keyword evidence="2" id="KW-1185">Reference proteome</keyword>
<evidence type="ECO:0000313" key="1">
    <source>
        <dbReference type="EMBL" id="KAK9745026.1"/>
    </source>
</evidence>
<protein>
    <submittedName>
        <fullName evidence="1">Uncharacterized protein</fullName>
    </submittedName>
</protein>
<name>A0AAW1MBY5_POPJA</name>
<dbReference type="Proteomes" id="UP001458880">
    <property type="component" value="Unassembled WGS sequence"/>
</dbReference>
<reference evidence="1 2" key="1">
    <citation type="journal article" date="2024" name="BMC Genomics">
        <title>De novo assembly and annotation of Popillia japonica's genome with initial clues to its potential as an invasive pest.</title>
        <authorList>
            <person name="Cucini C."/>
            <person name="Boschi S."/>
            <person name="Funari R."/>
            <person name="Cardaioli E."/>
            <person name="Iannotti N."/>
            <person name="Marturano G."/>
            <person name="Paoli F."/>
            <person name="Bruttini M."/>
            <person name="Carapelli A."/>
            <person name="Frati F."/>
            <person name="Nardi F."/>
        </authorList>
    </citation>
    <scope>NUCLEOTIDE SEQUENCE [LARGE SCALE GENOMIC DNA]</scope>
    <source>
        <strain evidence="1">DMR45628</strain>
    </source>
</reference>
<evidence type="ECO:0000313" key="2">
    <source>
        <dbReference type="Proteomes" id="UP001458880"/>
    </source>
</evidence>
<sequence length="182" mass="20678">MAITRNDDVTPLKMKREHAMGPGRRRIGADMVQQWKQKPLHGKYPTLVEDPHIDKQATFGHDVAVPLPHNLATKHNEKISKYIPLADEIKKLWHQQKVTIIPIVIGTTPLADEIKKLWHQQKVTIIPIVIGTTGEIPHTVYEGLETLGLKRDLYLQFQKAVLLSTCSIVRRVLGEDDDIPLQ</sequence>
<dbReference type="AlphaFoldDB" id="A0AAW1MBY5"/>
<gene>
    <name evidence="1" type="ORF">QE152_g7266</name>
</gene>
<proteinExistence type="predicted"/>
<comment type="caution">
    <text evidence="1">The sequence shown here is derived from an EMBL/GenBank/DDBJ whole genome shotgun (WGS) entry which is preliminary data.</text>
</comment>
<accession>A0AAW1MBY5</accession>
<organism evidence="1 2">
    <name type="scientific">Popillia japonica</name>
    <name type="common">Japanese beetle</name>
    <dbReference type="NCBI Taxonomy" id="7064"/>
    <lineage>
        <taxon>Eukaryota</taxon>
        <taxon>Metazoa</taxon>
        <taxon>Ecdysozoa</taxon>
        <taxon>Arthropoda</taxon>
        <taxon>Hexapoda</taxon>
        <taxon>Insecta</taxon>
        <taxon>Pterygota</taxon>
        <taxon>Neoptera</taxon>
        <taxon>Endopterygota</taxon>
        <taxon>Coleoptera</taxon>
        <taxon>Polyphaga</taxon>
        <taxon>Scarabaeiformia</taxon>
        <taxon>Scarabaeidae</taxon>
        <taxon>Rutelinae</taxon>
        <taxon>Popillia</taxon>
    </lineage>
</organism>